<feature type="compositionally biased region" description="Low complexity" evidence="8">
    <location>
        <begin position="60"/>
        <end position="99"/>
    </location>
</feature>
<evidence type="ECO:0000256" key="3">
    <source>
        <dbReference type="ARBA" id="ARBA00022679"/>
    </source>
</evidence>
<evidence type="ECO:0000313" key="11">
    <source>
        <dbReference type="EMBL" id="SCM78736.1"/>
    </source>
</evidence>
<dbReference type="GO" id="GO:0009252">
    <property type="term" value="P:peptidoglycan biosynthetic process"/>
    <property type="evidence" value="ECO:0007669"/>
    <property type="project" value="UniProtKB-UniPathway"/>
</dbReference>
<dbReference type="InterPro" id="IPR005490">
    <property type="entry name" value="LD_TPept_cat_dom"/>
</dbReference>
<keyword evidence="5 7" id="KW-0573">Peptidoglycan synthesis</keyword>
<name>A0A212LMH5_9HYPH</name>
<evidence type="ECO:0000256" key="1">
    <source>
        <dbReference type="ARBA" id="ARBA00004752"/>
    </source>
</evidence>
<evidence type="ECO:0000256" key="2">
    <source>
        <dbReference type="ARBA" id="ARBA00005992"/>
    </source>
</evidence>
<dbReference type="UniPathway" id="UPA00219"/>
<feature type="domain" description="L,D-TPase catalytic" evidence="10">
    <location>
        <begin position="389"/>
        <end position="560"/>
    </location>
</feature>
<evidence type="ECO:0000256" key="6">
    <source>
        <dbReference type="ARBA" id="ARBA00023316"/>
    </source>
</evidence>
<organism evidence="11">
    <name type="scientific">uncultured Pleomorphomonas sp</name>
    <dbReference type="NCBI Taxonomy" id="442121"/>
    <lineage>
        <taxon>Bacteria</taxon>
        <taxon>Pseudomonadati</taxon>
        <taxon>Pseudomonadota</taxon>
        <taxon>Alphaproteobacteria</taxon>
        <taxon>Hyphomicrobiales</taxon>
        <taxon>Pleomorphomonadaceae</taxon>
        <taxon>Pleomorphomonas</taxon>
        <taxon>environmental samples</taxon>
    </lineage>
</organism>
<sequence>MAVVNVMISSLSKLLISTAVIGLGLSAVPALAETGFDPLGAKTTDTATPAAVESKPLPPATEAAAPPAEPTAPSAEATTPGVEPATPATETAAPAATPAADAAPAPVVAATVPGMPVDQAIVAEIGKVVASATGDARRRADAVAKVYAARGNQPLWVEGDHYSDKAKAVIARLADAVEDGLNPLDYALPEADLSAPDTELVANADLRVSMAVATFAEQASGGRVAPLSISKDITRTPERIPADRALATVAEAGDAAAALDGFNPPTEGFRRLKAMLAEVRAAKSNAEAAPEPVALAKSLKPGMSDAGVPALRKRLGVAAPGDDLFDPELYDEALIAAVEAFQKENGLTADGVVGSRTLALLNGAHRDVEGEIIANMEMWRWMPRDLSQDYVLVNIPEFKVRVFRHGQQVHEARVVVGKATNQTPVFSGEMQYLVVNPYWHIPESIKVKEMLPEIQADPAGYFSRHGYEVTWDGQLIDPTRIIWDENAVKAVGIRQVPGEANALGNIKFMFPNKHAVYLHDTPLRSLFNRDVRAFSHGCVRVDDPMAFADAVLQGDPQWTVPKLQAMFGGDEKRVDIATHLKVHLAYFTAFVDDGGKLQIRDDIYGHTQAIKKALGMSQV</sequence>
<evidence type="ECO:0000256" key="9">
    <source>
        <dbReference type="SAM" id="SignalP"/>
    </source>
</evidence>
<dbReference type="Pfam" id="PF01471">
    <property type="entry name" value="PG_binding_1"/>
    <property type="match status" value="1"/>
</dbReference>
<evidence type="ECO:0000259" key="10">
    <source>
        <dbReference type="PROSITE" id="PS52029"/>
    </source>
</evidence>
<evidence type="ECO:0000256" key="5">
    <source>
        <dbReference type="ARBA" id="ARBA00022984"/>
    </source>
</evidence>
<dbReference type="SUPFAM" id="SSF47090">
    <property type="entry name" value="PGBD-like"/>
    <property type="match status" value="1"/>
</dbReference>
<reference evidence="11" key="1">
    <citation type="submission" date="2016-08" db="EMBL/GenBank/DDBJ databases">
        <authorList>
            <person name="Seilhamer J.J."/>
        </authorList>
    </citation>
    <scope>NUCLEOTIDE SEQUENCE</scope>
    <source>
        <strain evidence="11">86</strain>
    </source>
</reference>
<dbReference type="AlphaFoldDB" id="A0A212LMH5"/>
<comment type="pathway">
    <text evidence="1 7">Cell wall biogenesis; peptidoglycan biosynthesis.</text>
</comment>
<feature type="signal peptide" evidence="9">
    <location>
        <begin position="1"/>
        <end position="32"/>
    </location>
</feature>
<dbReference type="PANTHER" id="PTHR41533">
    <property type="entry name" value="L,D-TRANSPEPTIDASE HI_1667-RELATED"/>
    <property type="match status" value="1"/>
</dbReference>
<dbReference type="InterPro" id="IPR036366">
    <property type="entry name" value="PGBDSf"/>
</dbReference>
<evidence type="ECO:0000256" key="4">
    <source>
        <dbReference type="ARBA" id="ARBA00022960"/>
    </source>
</evidence>
<dbReference type="GO" id="GO:0016740">
    <property type="term" value="F:transferase activity"/>
    <property type="evidence" value="ECO:0007669"/>
    <property type="project" value="UniProtKB-KW"/>
</dbReference>
<feature type="region of interest" description="Disordered" evidence="8">
    <location>
        <begin position="42"/>
        <end position="99"/>
    </location>
</feature>
<keyword evidence="4 7" id="KW-0133">Cell shape</keyword>
<dbReference type="InterPro" id="IPR002477">
    <property type="entry name" value="Peptidoglycan-bd-like"/>
</dbReference>
<dbReference type="Pfam" id="PF03734">
    <property type="entry name" value="YkuD"/>
    <property type="match status" value="1"/>
</dbReference>
<proteinExistence type="inferred from homology"/>
<dbReference type="GO" id="GO:0004180">
    <property type="term" value="F:carboxypeptidase activity"/>
    <property type="evidence" value="ECO:0007669"/>
    <property type="project" value="UniProtKB-ARBA"/>
</dbReference>
<gene>
    <name evidence="11" type="ORF">KL86PLE_90054</name>
</gene>
<dbReference type="Gene3D" id="1.10.101.10">
    <property type="entry name" value="PGBD-like superfamily/PGBD"/>
    <property type="match status" value="1"/>
</dbReference>
<dbReference type="SUPFAM" id="SSF141523">
    <property type="entry name" value="L,D-transpeptidase catalytic domain-like"/>
    <property type="match status" value="1"/>
</dbReference>
<dbReference type="InterPro" id="IPR045380">
    <property type="entry name" value="LD_TPept_scaffold_dom"/>
</dbReference>
<dbReference type="GO" id="GO:0071555">
    <property type="term" value="P:cell wall organization"/>
    <property type="evidence" value="ECO:0007669"/>
    <property type="project" value="UniProtKB-UniRule"/>
</dbReference>
<evidence type="ECO:0000256" key="7">
    <source>
        <dbReference type="PROSITE-ProRule" id="PRU01373"/>
    </source>
</evidence>
<dbReference type="InterPro" id="IPR052905">
    <property type="entry name" value="LD-transpeptidase_YkuD-like"/>
</dbReference>
<dbReference type="Pfam" id="PF20142">
    <property type="entry name" value="Scaffold"/>
    <property type="match status" value="1"/>
</dbReference>
<dbReference type="CDD" id="cd16913">
    <property type="entry name" value="YkuD_like"/>
    <property type="match status" value="1"/>
</dbReference>
<keyword evidence="6 7" id="KW-0961">Cell wall biogenesis/degradation</keyword>
<feature type="chain" id="PRO_5011967750" evidence="9">
    <location>
        <begin position="33"/>
        <end position="619"/>
    </location>
</feature>
<keyword evidence="9" id="KW-0732">Signal</keyword>
<protein>
    <submittedName>
        <fullName evidence="11">ErfK/YbiS/YcfS/YnhG family protein</fullName>
    </submittedName>
</protein>
<dbReference type="Gene3D" id="2.40.440.10">
    <property type="entry name" value="L,D-transpeptidase catalytic domain-like"/>
    <property type="match status" value="1"/>
</dbReference>
<feature type="active site" description="Proton donor/acceptor" evidence="7">
    <location>
        <position position="519"/>
    </location>
</feature>
<dbReference type="PROSITE" id="PS52029">
    <property type="entry name" value="LD_TPASE"/>
    <property type="match status" value="1"/>
</dbReference>
<feature type="active site" description="Nucleophile" evidence="7">
    <location>
        <position position="538"/>
    </location>
</feature>
<comment type="similarity">
    <text evidence="2">Belongs to the YkuD family.</text>
</comment>
<dbReference type="InterPro" id="IPR036365">
    <property type="entry name" value="PGBD-like_sf"/>
</dbReference>
<accession>A0A212LMH5</accession>
<dbReference type="EMBL" id="FMJD01000013">
    <property type="protein sequence ID" value="SCM78736.1"/>
    <property type="molecule type" value="Genomic_DNA"/>
</dbReference>
<dbReference type="InterPro" id="IPR038063">
    <property type="entry name" value="Transpep_catalytic_dom"/>
</dbReference>
<evidence type="ECO:0000256" key="8">
    <source>
        <dbReference type="SAM" id="MobiDB-lite"/>
    </source>
</evidence>
<dbReference type="PANTHER" id="PTHR41533:SF2">
    <property type="entry name" value="BLR7131 PROTEIN"/>
    <property type="match status" value="1"/>
</dbReference>
<keyword evidence="3" id="KW-0808">Transferase</keyword>
<dbReference type="GO" id="GO:0008360">
    <property type="term" value="P:regulation of cell shape"/>
    <property type="evidence" value="ECO:0007669"/>
    <property type="project" value="UniProtKB-UniRule"/>
</dbReference>